<keyword evidence="1" id="KW-0812">Transmembrane</keyword>
<dbReference type="RefSeq" id="WP_184576104.1">
    <property type="nucleotide sequence ID" value="NZ_JACHJT010000001.1"/>
</dbReference>
<proteinExistence type="predicted"/>
<accession>A0A7W7W2K0</accession>
<evidence type="ECO:0000313" key="2">
    <source>
        <dbReference type="EMBL" id="MBB4930735.1"/>
    </source>
</evidence>
<organism evidence="2 3">
    <name type="scientific">Lipingzhangella halophila</name>
    <dbReference type="NCBI Taxonomy" id="1783352"/>
    <lineage>
        <taxon>Bacteria</taxon>
        <taxon>Bacillati</taxon>
        <taxon>Actinomycetota</taxon>
        <taxon>Actinomycetes</taxon>
        <taxon>Streptosporangiales</taxon>
        <taxon>Nocardiopsidaceae</taxon>
        <taxon>Lipingzhangella</taxon>
    </lineage>
</organism>
<keyword evidence="3" id="KW-1185">Reference proteome</keyword>
<dbReference type="PANTHER" id="PTHR43167:SF1">
    <property type="entry name" value="PUTATIVE (AFU_ORTHOLOGUE AFUA_6G01830)-RELATED"/>
    <property type="match status" value="1"/>
</dbReference>
<dbReference type="InterPro" id="IPR029063">
    <property type="entry name" value="SAM-dependent_MTases_sf"/>
</dbReference>
<name>A0A7W7W2K0_9ACTN</name>
<dbReference type="AlphaFoldDB" id="A0A7W7W2K0"/>
<dbReference type="GO" id="GO:0008168">
    <property type="term" value="F:methyltransferase activity"/>
    <property type="evidence" value="ECO:0007669"/>
    <property type="project" value="UniProtKB-KW"/>
</dbReference>
<dbReference type="EMBL" id="JACHJT010000001">
    <property type="protein sequence ID" value="MBB4930735.1"/>
    <property type="molecule type" value="Genomic_DNA"/>
</dbReference>
<keyword evidence="2" id="KW-0489">Methyltransferase</keyword>
<evidence type="ECO:0000313" key="3">
    <source>
        <dbReference type="Proteomes" id="UP000523007"/>
    </source>
</evidence>
<keyword evidence="2" id="KW-0808">Transferase</keyword>
<comment type="caution">
    <text evidence="2">The sequence shown here is derived from an EMBL/GenBank/DDBJ whole genome shotgun (WGS) entry which is preliminary data.</text>
</comment>
<dbReference type="GO" id="GO:0032259">
    <property type="term" value="P:methylation"/>
    <property type="evidence" value="ECO:0007669"/>
    <property type="project" value="UniProtKB-KW"/>
</dbReference>
<dbReference type="SUPFAM" id="SSF53335">
    <property type="entry name" value="S-adenosyl-L-methionine-dependent methyltransferases"/>
    <property type="match status" value="1"/>
</dbReference>
<reference evidence="2 3" key="1">
    <citation type="submission" date="2020-08" db="EMBL/GenBank/DDBJ databases">
        <title>Sequencing the genomes of 1000 actinobacteria strains.</title>
        <authorList>
            <person name="Klenk H.-P."/>
        </authorList>
    </citation>
    <scope>NUCLEOTIDE SEQUENCE [LARGE SCALE GENOMIC DNA]</scope>
    <source>
        <strain evidence="2 3">DSM 102030</strain>
    </source>
</reference>
<sequence length="353" mass="39046">MWGAFAAAAASGVVLLGALAAVDALSWTAAVVLAALWCIGLGVVGTGLLLRRIAVQTRRLHRRLERHARNSADAIFRDRVELVGRIADVANRVDATESTLDELRQRDLPKLGADVVQRVERRQDRRFVKLTEHVARQGRDDYEQQVAWQELREFVRPGSFMPALRGWAASPDVLRLVVDAIRARHPKLVVECGSGASSVWLGYALRRAGGGRLVALEHDERYADLTRRMLADHDLDDIVEIRHAPLRDWVPTDPDAPNPSGQPWYDLAAVCDLNDIDLLFVDGPPHFTATEARYPAGPALLPRCSASAVVVLDDTSRHDEQALSGRWLAATPGLVCDEVPVEKGARVFTWREH</sequence>
<dbReference type="Gene3D" id="3.40.50.150">
    <property type="entry name" value="Vaccinia Virus protein VP39"/>
    <property type="match status" value="1"/>
</dbReference>
<evidence type="ECO:0000256" key="1">
    <source>
        <dbReference type="SAM" id="Phobius"/>
    </source>
</evidence>
<protein>
    <submittedName>
        <fullName evidence="2">Putative O-methyltransferase YrrM</fullName>
    </submittedName>
</protein>
<dbReference type="Pfam" id="PF13578">
    <property type="entry name" value="Methyltransf_24"/>
    <property type="match status" value="1"/>
</dbReference>
<dbReference type="Proteomes" id="UP000523007">
    <property type="component" value="Unassembled WGS sequence"/>
</dbReference>
<keyword evidence="1" id="KW-0472">Membrane</keyword>
<dbReference type="PANTHER" id="PTHR43167">
    <property type="entry name" value="PUTATIVE (AFU_ORTHOLOGUE AFUA_6G01830)-RELATED"/>
    <property type="match status" value="1"/>
</dbReference>
<gene>
    <name evidence="2" type="ORF">F4561_001555</name>
</gene>
<keyword evidence="1" id="KW-1133">Transmembrane helix</keyword>
<feature type="transmembrane region" description="Helical" evidence="1">
    <location>
        <begin position="30"/>
        <end position="50"/>
    </location>
</feature>